<dbReference type="Pfam" id="PF01535">
    <property type="entry name" value="PPR"/>
    <property type="match status" value="1"/>
</dbReference>
<dbReference type="NCBIfam" id="TIGR00756">
    <property type="entry name" value="PPR"/>
    <property type="match status" value="7"/>
</dbReference>
<dbReference type="InterPro" id="IPR011990">
    <property type="entry name" value="TPR-like_helical_dom_sf"/>
</dbReference>
<dbReference type="InterPro" id="IPR002885">
    <property type="entry name" value="PPR_rpt"/>
</dbReference>
<evidence type="ECO:0000256" key="7">
    <source>
        <dbReference type="RuleBase" id="RU361169"/>
    </source>
</evidence>
<evidence type="ECO:0000259" key="8">
    <source>
        <dbReference type="Pfam" id="PF14432"/>
    </source>
</evidence>
<dbReference type="PANTHER" id="PTHR47926:SF522">
    <property type="entry name" value="TETRATRICOPEPTIDE REPEAT-LIKE SUPERFAMILY PROTEIN"/>
    <property type="match status" value="1"/>
</dbReference>
<dbReference type="Pfam" id="PF14432">
    <property type="entry name" value="DYW_deaminase"/>
    <property type="match status" value="1"/>
</dbReference>
<evidence type="ECO:0000256" key="3">
    <source>
        <dbReference type="ARBA" id="ARBA00022737"/>
    </source>
</evidence>
<dbReference type="Pfam" id="PF00295">
    <property type="entry name" value="Glyco_hydro_28"/>
    <property type="match status" value="1"/>
</dbReference>
<keyword evidence="5 7" id="KW-0326">Glycosidase</keyword>
<evidence type="ECO:0000313" key="10">
    <source>
        <dbReference type="Proteomes" id="UP000029120"/>
    </source>
</evidence>
<dbReference type="GO" id="GO:0005975">
    <property type="term" value="P:carbohydrate metabolic process"/>
    <property type="evidence" value="ECO:0007669"/>
    <property type="project" value="InterPro"/>
</dbReference>
<dbReference type="Gene3D" id="2.160.20.10">
    <property type="entry name" value="Single-stranded right-handed beta-helix, Pectin lyase-like"/>
    <property type="match status" value="1"/>
</dbReference>
<keyword evidence="10" id="KW-1185">Reference proteome</keyword>
<dbReference type="InterPro" id="IPR046960">
    <property type="entry name" value="PPR_At4g14850-like_plant"/>
</dbReference>
<dbReference type="Proteomes" id="UP000029120">
    <property type="component" value="Chromosome 5"/>
</dbReference>
<dbReference type="Pfam" id="PF20431">
    <property type="entry name" value="E_motif"/>
    <property type="match status" value="1"/>
</dbReference>
<feature type="repeat" description="PPR" evidence="6">
    <location>
        <begin position="96"/>
        <end position="130"/>
    </location>
</feature>
<dbReference type="Pfam" id="PF12854">
    <property type="entry name" value="PPR_1"/>
    <property type="match status" value="1"/>
</dbReference>
<evidence type="ECO:0000256" key="2">
    <source>
        <dbReference type="ARBA" id="ARBA00008834"/>
    </source>
</evidence>
<sequence>MAMISFSLPSPAKLPITSRPSVSNRINVADRLILRHLNAGDLRGAISALDLMARDGIRPTDSVTFSSLLKSCIRARDFRLGKLVHARLVEFEIEPDSVLYNSLISLYSKSGDLARAEDVFETMERFGKRDDVSWSAMMACFANNGKELDAIELFVEFLELGFVPNDYCYTAVIRACSNSEYVSIGRVILGFLMKTGHFESDVCVGCSLIDMFVKGENNLENAYKVFGEMSELNVVTWTLMITRCMQMGFPKEAIRFFLDMVLSGFVSDKFTLSSVFSACAELENLSLGKQLHSWAIRSGLADDVGCSLVDMYAKCSVDGSVDDCRKVFDRMQDHSVMSWTALITGYMQNCNLHTEAVNLFCEMITQGRVQPNHFTFSSAFKACGNLSDPRVGKQVLGHAFKRGLASNDCVANSVISMFVKSDRMEDARRAFESLSEKNLVSYNTFLDGTCRNLDFEEAFELFHEITERELGVSAFTFASLLSGVASVGSIRKGEQIHSQVLKLRLSSNQPVCNALISMYSKCGSIDAASRVFNLMEDRNVISWTSMITGFAKHGFAKRVLETFNQMTEEGVKPNEITYVAILSACSHVGLVSEGWRHFKSMYEDHKIKPRMEHYACMVDLLCRSGLLTDAFEFISTMPFQADVLVWRTFLGACRIHSNTELGVMAARKILELDPNEPAAYIQLSNIYASAGKWEESVNMRKKMKERNLVKEGGCSWIEVGDKIHKFYVGDTSHPHAQRIYDELDRLIREIKHCGYVPETSLVLHKLEEEDDEAEKERLLYQHSEKIAVAFGLISTGKSRPVRVFKNLRVCGDCHNAMKYITMVSGREIVLRDLNRFHHFKDGKCSCLRVETMDMTFSIINLTNRFLVKYMEFFLELSKFKMKMIQTSFKILVVLAIYSFPMMESRIETKLGSTNIQSNKGIEYLAMNCRKHKAVLTDFGAIGDGKTSNTKAFRDAISNLTAKAADGGVQLIVPPGNWLTGSFNLTSHFTLFIQQGATILASQDESEYPLIPPLPSYGDARFASLIYGSNLTDVIITGNNGTINGQGKPWWVKYRSGGFNTTSRPLLIEIIFSENIQISDINLIDSPMWNVHPVYCKNVIVRNIKIVAPIDSPNTDGINPDSCTNTLIEDCSVTSGDDCIAVKSGIDQFGIRTGIPTQQLSIRRLTCISPDSAGIAIGSEMSGGIKDVRIEDITLIETQSAIRIKTAIGRGGYVKDIFARRFTMKTMKYVFWMTSSYKLHPIGFNPKALPEISNINYRDMTVENVTISAKLEGIKNDPFTGICMSNVTIALSPTTKKLQWNCTDVSGVTSRVTPEPCSLLPAKGTTMDCAFPIDKIPIESVVLKKCFA</sequence>
<dbReference type="SUPFAM" id="SSF51126">
    <property type="entry name" value="Pectin lyase-like"/>
    <property type="match status" value="1"/>
</dbReference>
<dbReference type="FunFam" id="1.25.40.10:FF:000366">
    <property type="entry name" value="Pentatricopeptide (PPR) repeat-containing protein"/>
    <property type="match status" value="1"/>
</dbReference>
<dbReference type="OrthoDB" id="733157at2759"/>
<dbReference type="Pfam" id="PF13041">
    <property type="entry name" value="PPR_2"/>
    <property type="match status" value="5"/>
</dbReference>
<organism evidence="9 10">
    <name type="scientific">Arabis alpina</name>
    <name type="common">Alpine rock-cress</name>
    <dbReference type="NCBI Taxonomy" id="50452"/>
    <lineage>
        <taxon>Eukaryota</taxon>
        <taxon>Viridiplantae</taxon>
        <taxon>Streptophyta</taxon>
        <taxon>Embryophyta</taxon>
        <taxon>Tracheophyta</taxon>
        <taxon>Spermatophyta</taxon>
        <taxon>Magnoliopsida</taxon>
        <taxon>eudicotyledons</taxon>
        <taxon>Gunneridae</taxon>
        <taxon>Pentapetalae</taxon>
        <taxon>rosids</taxon>
        <taxon>malvids</taxon>
        <taxon>Brassicales</taxon>
        <taxon>Brassicaceae</taxon>
        <taxon>Arabideae</taxon>
        <taxon>Arabis</taxon>
    </lineage>
</organism>
<dbReference type="GO" id="GO:0003723">
    <property type="term" value="F:RNA binding"/>
    <property type="evidence" value="ECO:0007669"/>
    <property type="project" value="InterPro"/>
</dbReference>
<dbReference type="InterPro" id="IPR032867">
    <property type="entry name" value="DYW_dom"/>
</dbReference>
<dbReference type="InterPro" id="IPR012334">
    <property type="entry name" value="Pectin_lyas_fold"/>
</dbReference>
<dbReference type="FunFam" id="1.25.40.10:FF:000798">
    <property type="entry name" value="Pentatricopeptide repeat-containing protein At3g49170, chloroplastic"/>
    <property type="match status" value="1"/>
</dbReference>
<dbReference type="InterPro" id="IPR046849">
    <property type="entry name" value="E2_motif"/>
</dbReference>
<feature type="domain" description="DYW" evidence="8">
    <location>
        <begin position="754"/>
        <end position="846"/>
    </location>
</feature>
<reference evidence="10" key="1">
    <citation type="journal article" date="2015" name="Nat. Plants">
        <title>Genome expansion of Arabis alpina linked with retrotransposition and reduced symmetric DNA methylation.</title>
        <authorList>
            <person name="Willing E.M."/>
            <person name="Rawat V."/>
            <person name="Mandakova T."/>
            <person name="Maumus F."/>
            <person name="James G.V."/>
            <person name="Nordstroem K.J."/>
            <person name="Becker C."/>
            <person name="Warthmann N."/>
            <person name="Chica C."/>
            <person name="Szarzynska B."/>
            <person name="Zytnicki M."/>
            <person name="Albani M.C."/>
            <person name="Kiefer C."/>
            <person name="Bergonzi S."/>
            <person name="Castaings L."/>
            <person name="Mateos J.L."/>
            <person name="Berns M.C."/>
            <person name="Bujdoso N."/>
            <person name="Piofczyk T."/>
            <person name="de Lorenzo L."/>
            <person name="Barrero-Sicilia C."/>
            <person name="Mateos I."/>
            <person name="Piednoel M."/>
            <person name="Hagmann J."/>
            <person name="Chen-Min-Tao R."/>
            <person name="Iglesias-Fernandez R."/>
            <person name="Schuster S.C."/>
            <person name="Alonso-Blanco C."/>
            <person name="Roudier F."/>
            <person name="Carbonero P."/>
            <person name="Paz-Ares J."/>
            <person name="Davis S.J."/>
            <person name="Pecinka A."/>
            <person name="Quesneville H."/>
            <person name="Colot V."/>
            <person name="Lysak M.A."/>
            <person name="Weigel D."/>
            <person name="Coupland G."/>
            <person name="Schneeberger K."/>
        </authorList>
    </citation>
    <scope>NUCLEOTIDE SEQUENCE [LARGE SCALE GENOMIC DNA]</scope>
    <source>
        <strain evidence="10">cv. Pajares</strain>
    </source>
</reference>
<evidence type="ECO:0000256" key="5">
    <source>
        <dbReference type="ARBA" id="ARBA00023295"/>
    </source>
</evidence>
<dbReference type="SMART" id="SM00710">
    <property type="entry name" value="PbH1"/>
    <property type="match status" value="4"/>
</dbReference>
<comment type="similarity">
    <text evidence="1">Belongs to the PPR family. PCMP-H subfamily.</text>
</comment>
<feature type="repeat" description="PPR" evidence="6">
    <location>
        <begin position="335"/>
        <end position="370"/>
    </location>
</feature>
<dbReference type="InterPro" id="IPR006626">
    <property type="entry name" value="PbH1"/>
</dbReference>
<dbReference type="InterPro" id="IPR011050">
    <property type="entry name" value="Pectin_lyase_fold/virulence"/>
</dbReference>
<name>A0A087GWF2_ARAAL</name>
<evidence type="ECO:0000256" key="4">
    <source>
        <dbReference type="ARBA" id="ARBA00022801"/>
    </source>
</evidence>
<protein>
    <recommendedName>
        <fullName evidence="8">DYW domain-containing protein</fullName>
    </recommendedName>
</protein>
<keyword evidence="4 7" id="KW-0378">Hydrolase</keyword>
<evidence type="ECO:0000256" key="1">
    <source>
        <dbReference type="ARBA" id="ARBA00006643"/>
    </source>
</evidence>
<dbReference type="InterPro" id="IPR000743">
    <property type="entry name" value="Glyco_hydro_28"/>
</dbReference>
<feature type="repeat" description="PPR" evidence="6">
    <location>
        <begin position="508"/>
        <end position="538"/>
    </location>
</feature>
<evidence type="ECO:0000256" key="6">
    <source>
        <dbReference type="PROSITE-ProRule" id="PRU00708"/>
    </source>
</evidence>
<gene>
    <name evidence="9" type="ordered locus">AALP_Aa5g114700</name>
</gene>
<dbReference type="Pfam" id="PF20430">
    <property type="entry name" value="Eplus_motif"/>
    <property type="match status" value="1"/>
</dbReference>
<dbReference type="eggNOG" id="KOG4197">
    <property type="taxonomic scope" value="Eukaryota"/>
</dbReference>
<dbReference type="EMBL" id="CM002873">
    <property type="protein sequence ID" value="KFK34204.1"/>
    <property type="molecule type" value="Genomic_DNA"/>
</dbReference>
<feature type="repeat" description="PPR" evidence="6">
    <location>
        <begin position="539"/>
        <end position="573"/>
    </location>
</feature>
<dbReference type="InterPro" id="IPR046848">
    <property type="entry name" value="E_motif"/>
</dbReference>
<feature type="repeat" description="PPR" evidence="6">
    <location>
        <begin position="61"/>
        <end position="95"/>
    </location>
</feature>
<accession>A0A087GWF2</accession>
<dbReference type="GO" id="GO:0004650">
    <property type="term" value="F:polygalacturonase activity"/>
    <property type="evidence" value="ECO:0007669"/>
    <property type="project" value="InterPro"/>
</dbReference>
<feature type="repeat" description="PPR" evidence="6">
    <location>
        <begin position="233"/>
        <end position="267"/>
    </location>
</feature>
<keyword evidence="3" id="KW-0677">Repeat</keyword>
<dbReference type="Gramene" id="KFK34204">
    <property type="protein sequence ID" value="KFK34204"/>
    <property type="gene ID" value="AALP_AA5G114700"/>
</dbReference>
<proteinExistence type="inferred from homology"/>
<dbReference type="GO" id="GO:0009451">
    <property type="term" value="P:RNA modification"/>
    <property type="evidence" value="ECO:0007669"/>
    <property type="project" value="InterPro"/>
</dbReference>
<dbReference type="PROSITE" id="PS51375">
    <property type="entry name" value="PPR"/>
    <property type="match status" value="7"/>
</dbReference>
<dbReference type="Gene3D" id="1.25.40.10">
    <property type="entry name" value="Tetratricopeptide repeat domain"/>
    <property type="match status" value="5"/>
</dbReference>
<evidence type="ECO:0000313" key="9">
    <source>
        <dbReference type="EMBL" id="KFK34204.1"/>
    </source>
</evidence>
<dbReference type="PANTHER" id="PTHR47926">
    <property type="entry name" value="PENTATRICOPEPTIDE REPEAT-CONTAINING PROTEIN"/>
    <property type="match status" value="1"/>
</dbReference>
<dbReference type="GO" id="GO:0008270">
    <property type="term" value="F:zinc ion binding"/>
    <property type="evidence" value="ECO:0007669"/>
    <property type="project" value="InterPro"/>
</dbReference>
<dbReference type="SUPFAM" id="SSF48452">
    <property type="entry name" value="TPR-like"/>
    <property type="match status" value="1"/>
</dbReference>
<comment type="similarity">
    <text evidence="2 7">Belongs to the glycosyl hydrolase 28 family.</text>
</comment>
<feature type="repeat" description="PPR" evidence="6">
    <location>
        <begin position="438"/>
        <end position="472"/>
    </location>
</feature>